<feature type="chain" id="PRO_5028995533" description="Type IV secretion system putative lipoprotein virB7" evidence="3">
    <location>
        <begin position="20"/>
        <end position="187"/>
    </location>
</feature>
<dbReference type="PROSITE" id="PS51257">
    <property type="entry name" value="PROKAR_LIPOPROTEIN"/>
    <property type="match status" value="1"/>
</dbReference>
<evidence type="ECO:0000256" key="1">
    <source>
        <dbReference type="ARBA" id="ARBA00017922"/>
    </source>
</evidence>
<proteinExistence type="predicted"/>
<dbReference type="SUPFAM" id="SSF81901">
    <property type="entry name" value="HCP-like"/>
    <property type="match status" value="1"/>
</dbReference>
<evidence type="ECO:0000256" key="3">
    <source>
        <dbReference type="SAM" id="SignalP"/>
    </source>
</evidence>
<organism evidence="4 5">
    <name type="scientific">Croceimicrobium hydrocarbonivorans</name>
    <dbReference type="NCBI Taxonomy" id="2761580"/>
    <lineage>
        <taxon>Bacteria</taxon>
        <taxon>Pseudomonadati</taxon>
        <taxon>Bacteroidota</taxon>
        <taxon>Flavobacteriia</taxon>
        <taxon>Flavobacteriales</taxon>
        <taxon>Owenweeksiaceae</taxon>
        <taxon>Croceimicrobium</taxon>
    </lineage>
</organism>
<dbReference type="EMBL" id="CP060139">
    <property type="protein sequence ID" value="QNR25991.1"/>
    <property type="molecule type" value="Genomic_DNA"/>
</dbReference>
<gene>
    <name evidence="4" type="ORF">H4K34_02120</name>
</gene>
<sequence>MMRKSLFVLGLIATLSACQGGMSDAQERQESIQALESQMRKQEQLDTALASSMIEAYANYIEAYPKDSLAPFYQKKIAEMHRAYPGHELQTIEAYEKLIDTYTYHQEAPKALMSLALYYEEIQERDKALLTYKEFVRKFPSHSLANQARQLMDLLSEEKSDVELVQEWMQKAKQGKQEGDSLTNSVN</sequence>
<protein>
    <recommendedName>
        <fullName evidence="1">Type IV secretion system putative lipoprotein virB7</fullName>
    </recommendedName>
</protein>
<keyword evidence="2 3" id="KW-0732">Signal</keyword>
<evidence type="ECO:0000313" key="4">
    <source>
        <dbReference type="EMBL" id="QNR25991.1"/>
    </source>
</evidence>
<keyword evidence="5" id="KW-1185">Reference proteome</keyword>
<dbReference type="AlphaFoldDB" id="A0A7H0VJU3"/>
<dbReference type="Proteomes" id="UP000516305">
    <property type="component" value="Chromosome"/>
</dbReference>
<dbReference type="InterPro" id="IPR011990">
    <property type="entry name" value="TPR-like_helical_dom_sf"/>
</dbReference>
<dbReference type="Pfam" id="PF08139">
    <property type="entry name" value="LPAM_1"/>
    <property type="match status" value="1"/>
</dbReference>
<feature type="signal peptide" evidence="3">
    <location>
        <begin position="1"/>
        <end position="19"/>
    </location>
</feature>
<dbReference type="Gene3D" id="1.25.40.10">
    <property type="entry name" value="Tetratricopeptide repeat domain"/>
    <property type="match status" value="1"/>
</dbReference>
<dbReference type="RefSeq" id="WP_210760519.1">
    <property type="nucleotide sequence ID" value="NZ_CP060139.1"/>
</dbReference>
<evidence type="ECO:0000313" key="5">
    <source>
        <dbReference type="Proteomes" id="UP000516305"/>
    </source>
</evidence>
<accession>A0A7H0VJU3</accession>
<name>A0A7H0VJU3_9FLAO</name>
<dbReference type="KEGG" id="chyd:H4K34_02120"/>
<evidence type="ECO:0000256" key="2">
    <source>
        <dbReference type="ARBA" id="ARBA00022729"/>
    </source>
</evidence>
<dbReference type="InterPro" id="IPR012640">
    <property type="entry name" value="Membr_lipoprot_lipid_attach_CS"/>
</dbReference>
<reference evidence="4 5" key="1">
    <citation type="submission" date="2020-08" db="EMBL/GenBank/DDBJ databases">
        <title>Croceimicrobium hydrocarbonivorans gen. nov., sp. nov., a novel marine bacterium isolated from a bacterial consortium that degrades polyethylene terephthalate.</title>
        <authorList>
            <person name="Liu R."/>
        </authorList>
    </citation>
    <scope>NUCLEOTIDE SEQUENCE [LARGE SCALE GENOMIC DNA]</scope>
    <source>
        <strain evidence="4 5">A20-9</strain>
    </source>
</reference>